<dbReference type="eggNOG" id="COG1335">
    <property type="taxonomic scope" value="Bacteria"/>
</dbReference>
<dbReference type="SUPFAM" id="SSF52499">
    <property type="entry name" value="Isochorismatase-like hydrolases"/>
    <property type="match status" value="1"/>
</dbReference>
<accession>U5MVJ3</accession>
<evidence type="ECO:0000256" key="1">
    <source>
        <dbReference type="ARBA" id="ARBA00006336"/>
    </source>
</evidence>
<dbReference type="GO" id="GO:0016787">
    <property type="term" value="F:hydrolase activity"/>
    <property type="evidence" value="ECO:0007669"/>
    <property type="project" value="UniProtKB-KW"/>
</dbReference>
<dbReference type="InterPro" id="IPR050272">
    <property type="entry name" value="Isochorismatase-like_hydrls"/>
</dbReference>
<dbReference type="CDD" id="cd01014">
    <property type="entry name" value="nicotinamidase_related"/>
    <property type="match status" value="1"/>
</dbReference>
<feature type="domain" description="Isochorismatase-like" evidence="3">
    <location>
        <begin position="13"/>
        <end position="153"/>
    </location>
</feature>
<reference evidence="4 5" key="1">
    <citation type="journal article" date="2013" name="Genome Announc.">
        <title>Complete Genome Sequence of the Solvent Producer Clostridium saccharobutylicum NCP262 (DSM 13864).</title>
        <authorList>
            <person name="Poehlein A."/>
            <person name="Hartwich K."/>
            <person name="Krabben P."/>
            <person name="Ehrenreich A."/>
            <person name="Liebl W."/>
            <person name="Durre P."/>
            <person name="Gottschalk G."/>
            <person name="Daniel R."/>
        </authorList>
    </citation>
    <scope>NUCLEOTIDE SEQUENCE [LARGE SCALE GENOMIC DNA]</scope>
    <source>
        <strain evidence="4">DSM 13864</strain>
    </source>
</reference>
<comment type="similarity">
    <text evidence="1">Belongs to the isochorismatase family.</text>
</comment>
<protein>
    <submittedName>
        <fullName evidence="4">Isochorismatase hydrolase</fullName>
    </submittedName>
</protein>
<dbReference type="InterPro" id="IPR036380">
    <property type="entry name" value="Isochorismatase-like_sf"/>
</dbReference>
<dbReference type="InterPro" id="IPR000868">
    <property type="entry name" value="Isochorismatase-like_dom"/>
</dbReference>
<evidence type="ECO:0000313" key="5">
    <source>
        <dbReference type="Proteomes" id="UP000017118"/>
    </source>
</evidence>
<dbReference type="PATRIC" id="fig|1345695.3.peg.3577"/>
<evidence type="ECO:0000256" key="2">
    <source>
        <dbReference type="ARBA" id="ARBA00022801"/>
    </source>
</evidence>
<dbReference type="HOGENOM" id="CLU_068979_5_3_9"/>
<evidence type="ECO:0000259" key="3">
    <source>
        <dbReference type="Pfam" id="PF00857"/>
    </source>
</evidence>
<organism evidence="4 5">
    <name type="scientific">Clostridium saccharobutylicum DSM 13864</name>
    <dbReference type="NCBI Taxonomy" id="1345695"/>
    <lineage>
        <taxon>Bacteria</taxon>
        <taxon>Bacillati</taxon>
        <taxon>Bacillota</taxon>
        <taxon>Clostridia</taxon>
        <taxon>Eubacteriales</taxon>
        <taxon>Clostridiaceae</taxon>
        <taxon>Clostridium</taxon>
    </lineage>
</organism>
<keyword evidence="5" id="KW-1185">Reference proteome</keyword>
<dbReference type="EMBL" id="CP006721">
    <property type="protein sequence ID" value="AGX44553.1"/>
    <property type="molecule type" value="Genomic_DNA"/>
</dbReference>
<keyword evidence="2 4" id="KW-0378">Hydrolase</keyword>
<dbReference type="PANTHER" id="PTHR43540:SF6">
    <property type="entry name" value="ISOCHORISMATASE-LIKE DOMAIN-CONTAINING PROTEIN"/>
    <property type="match status" value="1"/>
</dbReference>
<proteinExistence type="inferred from homology"/>
<name>U5MVJ3_CLOSA</name>
<dbReference type="Proteomes" id="UP000017118">
    <property type="component" value="Chromosome"/>
</dbReference>
<dbReference type="KEGG" id="csb:CLSA_c35920"/>
<gene>
    <name evidence="4" type="ORF">CLSA_c35920</name>
</gene>
<sequence length="190" mass="21637">MIKYKGGVKMKKALLVIDVQNEYFTGKLKVTYPNNSLDNILKVMDYAKNNNMIIILIKHTAIYGDTFIKNSNEWEIHSKILEKSYDYLIEKTKPSSFHETNLEEILKKENITGVVISGYMTQMCCDTTAREAFHKGYYVEFLSDATGTIDVSNKIGTISSKDLHEATLITQSLRFSNVISSVELMKSNKL</sequence>
<dbReference type="AlphaFoldDB" id="U5MVJ3"/>
<dbReference type="Pfam" id="PF00857">
    <property type="entry name" value="Isochorismatase"/>
    <property type="match status" value="1"/>
</dbReference>
<evidence type="ECO:0000313" key="4">
    <source>
        <dbReference type="EMBL" id="AGX44553.1"/>
    </source>
</evidence>
<dbReference type="PANTHER" id="PTHR43540">
    <property type="entry name" value="PEROXYUREIDOACRYLATE/UREIDOACRYLATE AMIDOHYDROLASE-RELATED"/>
    <property type="match status" value="1"/>
</dbReference>
<dbReference type="Gene3D" id="3.40.50.850">
    <property type="entry name" value="Isochorismatase-like"/>
    <property type="match status" value="1"/>
</dbReference>